<evidence type="ECO:0000313" key="2">
    <source>
        <dbReference type="Proteomes" id="UP000654075"/>
    </source>
</evidence>
<accession>A0A813H1A8</accession>
<dbReference type="EMBL" id="CAJNNV010030142">
    <property type="protein sequence ID" value="CAE8631489.1"/>
    <property type="molecule type" value="Genomic_DNA"/>
</dbReference>
<gene>
    <name evidence="1" type="ORF">PGLA1383_LOCUS47593</name>
</gene>
<name>A0A813H1A8_POLGL</name>
<protein>
    <submittedName>
        <fullName evidence="1">Uncharacterized protein</fullName>
    </submittedName>
</protein>
<organism evidence="1 2">
    <name type="scientific">Polarella glacialis</name>
    <name type="common">Dinoflagellate</name>
    <dbReference type="NCBI Taxonomy" id="89957"/>
    <lineage>
        <taxon>Eukaryota</taxon>
        <taxon>Sar</taxon>
        <taxon>Alveolata</taxon>
        <taxon>Dinophyceae</taxon>
        <taxon>Suessiales</taxon>
        <taxon>Suessiaceae</taxon>
        <taxon>Polarella</taxon>
    </lineage>
</organism>
<comment type="caution">
    <text evidence="1">The sequence shown here is derived from an EMBL/GenBank/DDBJ whole genome shotgun (WGS) entry which is preliminary data.</text>
</comment>
<sequence>VFIFAAEQLFAEKGEAARASGILELLSPEAQQAATETVALIKAAEPLYRRLAQALESPEPQVVVFYLKAVKQLRSRLVNAGDACVIPMAVGRSLVPLILEKCKNEGMEGGLCYRLTVCNGGTGV</sequence>
<evidence type="ECO:0000313" key="1">
    <source>
        <dbReference type="EMBL" id="CAE8631489.1"/>
    </source>
</evidence>
<dbReference type="AlphaFoldDB" id="A0A813H1A8"/>
<dbReference type="OrthoDB" id="424302at2759"/>
<reference evidence="1" key="1">
    <citation type="submission" date="2021-02" db="EMBL/GenBank/DDBJ databases">
        <authorList>
            <person name="Dougan E. K."/>
            <person name="Rhodes N."/>
            <person name="Thang M."/>
            <person name="Chan C."/>
        </authorList>
    </citation>
    <scope>NUCLEOTIDE SEQUENCE</scope>
</reference>
<keyword evidence="2" id="KW-1185">Reference proteome</keyword>
<feature type="non-terminal residue" evidence="1">
    <location>
        <position position="124"/>
    </location>
</feature>
<dbReference type="Proteomes" id="UP000654075">
    <property type="component" value="Unassembled WGS sequence"/>
</dbReference>
<proteinExistence type="predicted"/>
<feature type="non-terminal residue" evidence="1">
    <location>
        <position position="1"/>
    </location>
</feature>